<dbReference type="Proteomes" id="UP000016638">
    <property type="component" value="Unassembled WGS sequence"/>
</dbReference>
<feature type="domain" description="DUF5714" evidence="1">
    <location>
        <begin position="60"/>
        <end position="231"/>
    </location>
</feature>
<name>U2T2D0_9ACTN</name>
<organism evidence="2 3">
    <name type="scientific">Olsenella profusa F0195</name>
    <dbReference type="NCBI Taxonomy" id="1125712"/>
    <lineage>
        <taxon>Bacteria</taxon>
        <taxon>Bacillati</taxon>
        <taxon>Actinomycetota</taxon>
        <taxon>Coriobacteriia</taxon>
        <taxon>Coriobacteriales</taxon>
        <taxon>Atopobiaceae</taxon>
        <taxon>Olsenella</taxon>
    </lineage>
</organism>
<evidence type="ECO:0000259" key="1">
    <source>
        <dbReference type="Pfam" id="PF18978"/>
    </source>
</evidence>
<sequence>MGRRGHDVDECLICHAELEYLEHEEAMECAICHRTFPSNTRCVHGHFVCDDCHRRGLDAIVGVCRAETTSDPIAIMEDLMGQPFCHMNGPEHHTMVGAALLTAYHNAGGELDLGEALKEMLSRGKQVPGGICGMWGCCGAAVSCGIFMSIVTGTNPFSERTFGLCNHMTSEALAAVAKVGGPRCCKRESYLCLLVAARIVREELGVTLTPSRPVCTRAAQNRLCTGLDCPFSPLHAQKEAGATLQG</sequence>
<comment type="caution">
    <text evidence="2">The sequence shown here is derived from an EMBL/GenBank/DDBJ whole genome shotgun (WGS) entry which is preliminary data.</text>
</comment>
<dbReference type="InterPro" id="IPR043768">
    <property type="entry name" value="DUF5714"/>
</dbReference>
<dbReference type="Pfam" id="PF18978">
    <property type="entry name" value="DUF5714"/>
    <property type="match status" value="1"/>
</dbReference>
<reference evidence="2 3" key="1">
    <citation type="submission" date="2013-08" db="EMBL/GenBank/DDBJ databases">
        <authorList>
            <person name="Durkin A.S."/>
            <person name="Haft D.R."/>
            <person name="McCorrison J."/>
            <person name="Torralba M."/>
            <person name="Gillis M."/>
            <person name="Haft D.H."/>
            <person name="Methe B."/>
            <person name="Sutton G."/>
            <person name="Nelson K.E."/>
        </authorList>
    </citation>
    <scope>NUCLEOTIDE SEQUENCE [LARGE SCALE GENOMIC DNA]</scope>
    <source>
        <strain evidence="2 3">F0195</strain>
    </source>
</reference>
<dbReference type="AlphaFoldDB" id="U2T2D0"/>
<dbReference type="OrthoDB" id="9765084at2"/>
<proteinExistence type="predicted"/>
<dbReference type="EMBL" id="AWEZ01000060">
    <property type="protein sequence ID" value="ERL07219.1"/>
    <property type="molecule type" value="Genomic_DNA"/>
</dbReference>
<gene>
    <name evidence="2" type="ORF">HMPREF1316_1690</name>
</gene>
<dbReference type="STRING" id="1125712.HMPREF1316_1690"/>
<dbReference type="RefSeq" id="WP_021726630.1">
    <property type="nucleotide sequence ID" value="NZ_AWEZ01000060.1"/>
</dbReference>
<keyword evidence="3" id="KW-1185">Reference proteome</keyword>
<protein>
    <recommendedName>
        <fullName evidence="1">DUF5714 domain-containing protein</fullName>
    </recommendedName>
</protein>
<dbReference type="eggNOG" id="COG2226">
    <property type="taxonomic scope" value="Bacteria"/>
</dbReference>
<evidence type="ECO:0000313" key="3">
    <source>
        <dbReference type="Proteomes" id="UP000016638"/>
    </source>
</evidence>
<accession>U2T2D0</accession>
<evidence type="ECO:0000313" key="2">
    <source>
        <dbReference type="EMBL" id="ERL07219.1"/>
    </source>
</evidence>
<dbReference type="PATRIC" id="fig|1125712.3.peg.1673"/>